<dbReference type="Gene3D" id="2.120.10.30">
    <property type="entry name" value="TolB, C-terminal domain"/>
    <property type="match status" value="1"/>
</dbReference>
<sequence length="367" mass="36862">MRVRATTAAPRGAALALLALLPGCYIDLDGLTGGAEESPDPGAPGRCAPGDCSVQCVVAAGEAAGGPAAIAAAGPYVVWASREGDRVRRLDPATDAVEDLVSFTPAPGLLAAAEGLVVWVAGDGIWHCPADGCAAGATSLIAFGPGEAEAVRGLATDGRDVYWTRDEESGTAGELLRCPVAEGCGAAPELLAPSQSHPRGVAVTPRGAGDVVWVQQGTGADFGRVLRLDKGAAPPVAPAQIAVLLDFPDRIALGGAEVLWTWADPGGAAGGVSRCGLVEGCAEEALAPQTEPARPLREPAAILIDGADAYWVNRGGGTVMRCPTAGCPGYPEVLAEGLTRPAAVAVQGACVYAVDEADGGRVVRAPR</sequence>
<evidence type="ECO:0000313" key="2">
    <source>
        <dbReference type="Proteomes" id="UP000075635"/>
    </source>
</evidence>
<accession>A0A150R404</accession>
<comment type="caution">
    <text evidence="1">The sequence shown here is derived from an EMBL/GenBank/DDBJ whole genome shotgun (WGS) entry which is preliminary data.</text>
</comment>
<dbReference type="Proteomes" id="UP000075635">
    <property type="component" value="Unassembled WGS sequence"/>
</dbReference>
<organism evidence="1 2">
    <name type="scientific">Sorangium cellulosum</name>
    <name type="common">Polyangium cellulosum</name>
    <dbReference type="NCBI Taxonomy" id="56"/>
    <lineage>
        <taxon>Bacteria</taxon>
        <taxon>Pseudomonadati</taxon>
        <taxon>Myxococcota</taxon>
        <taxon>Polyangia</taxon>
        <taxon>Polyangiales</taxon>
        <taxon>Polyangiaceae</taxon>
        <taxon>Sorangium</taxon>
    </lineage>
</organism>
<reference evidence="1 2" key="1">
    <citation type="submission" date="2014-02" db="EMBL/GenBank/DDBJ databases">
        <title>The small core and large imbalanced accessory genome model reveals a collaborative survival strategy of Sorangium cellulosum strains in nature.</title>
        <authorList>
            <person name="Han K."/>
            <person name="Peng R."/>
            <person name="Blom J."/>
            <person name="Li Y.-Z."/>
        </authorList>
    </citation>
    <scope>NUCLEOTIDE SEQUENCE [LARGE SCALE GENOMIC DNA]</scope>
    <source>
        <strain evidence="1 2">So0011-07</strain>
    </source>
</reference>
<dbReference type="AlphaFoldDB" id="A0A150R404"/>
<evidence type="ECO:0000313" key="1">
    <source>
        <dbReference type="EMBL" id="KYF74568.1"/>
    </source>
</evidence>
<dbReference type="EMBL" id="JEMB01003257">
    <property type="protein sequence ID" value="KYF74568.1"/>
    <property type="molecule type" value="Genomic_DNA"/>
</dbReference>
<protein>
    <submittedName>
        <fullName evidence="1">Uncharacterized protein</fullName>
    </submittedName>
</protein>
<gene>
    <name evidence="1" type="ORF">BE17_48995</name>
</gene>
<name>A0A150R404_SORCE</name>
<dbReference type="InterPro" id="IPR011042">
    <property type="entry name" value="6-blade_b-propeller_TolB-like"/>
</dbReference>
<proteinExistence type="predicted"/>
<dbReference type="SUPFAM" id="SSF63825">
    <property type="entry name" value="YWTD domain"/>
    <property type="match status" value="1"/>
</dbReference>